<evidence type="ECO:0000256" key="1">
    <source>
        <dbReference type="SAM" id="Phobius"/>
    </source>
</evidence>
<organism evidence="3 4">
    <name type="scientific">Catenaria anguillulae PL171</name>
    <dbReference type="NCBI Taxonomy" id="765915"/>
    <lineage>
        <taxon>Eukaryota</taxon>
        <taxon>Fungi</taxon>
        <taxon>Fungi incertae sedis</taxon>
        <taxon>Blastocladiomycota</taxon>
        <taxon>Blastocladiomycetes</taxon>
        <taxon>Blastocladiales</taxon>
        <taxon>Catenariaceae</taxon>
        <taxon>Catenaria</taxon>
    </lineage>
</organism>
<reference evidence="3 4" key="1">
    <citation type="submission" date="2016-07" db="EMBL/GenBank/DDBJ databases">
        <title>Pervasive Adenine N6-methylation of Active Genes in Fungi.</title>
        <authorList>
            <consortium name="DOE Joint Genome Institute"/>
            <person name="Mondo S.J."/>
            <person name="Dannebaum R.O."/>
            <person name="Kuo R.C."/>
            <person name="Labutti K."/>
            <person name="Haridas S."/>
            <person name="Kuo A."/>
            <person name="Salamov A."/>
            <person name="Ahrendt S.R."/>
            <person name="Lipzen A."/>
            <person name="Sullivan W."/>
            <person name="Andreopoulos W.B."/>
            <person name="Clum A."/>
            <person name="Lindquist E."/>
            <person name="Daum C."/>
            <person name="Ramamoorthy G.K."/>
            <person name="Gryganskyi A."/>
            <person name="Culley D."/>
            <person name="Magnuson J.K."/>
            <person name="James T.Y."/>
            <person name="O'Malley M.A."/>
            <person name="Stajich J.E."/>
            <person name="Spatafora J.W."/>
            <person name="Visel A."/>
            <person name="Grigoriev I.V."/>
        </authorList>
    </citation>
    <scope>NUCLEOTIDE SEQUENCE [LARGE SCALE GENOMIC DNA]</scope>
    <source>
        <strain evidence="3 4">PL171</strain>
    </source>
</reference>
<dbReference type="OrthoDB" id="10027058at2759"/>
<dbReference type="InterPro" id="IPR044398">
    <property type="entry name" value="Globin-sensor_dom"/>
</dbReference>
<sequence>MKSIDRDRLYTDLMYRVGYVAEFIGFGPEDHKLIYESAPLIEPLVPVLVDAVYAKLFEYEITAESFAHRMQGYDGKVIHNVKDLSQKTDQIKFRKNKLKNYLLKVVTGMDNVAELIPYLDWVGLIHTANKGKTTSIHVEYIHCNALLAFVNSAFLNVIAGLPLSDEKKLKTQDAYTKMLWLQNDLFAMYYVTDGLELPNALANRHKVQHTVSTHDAERIASSSRGLDSKTMGVIGGGIAAAAVAVASYFIAHK</sequence>
<keyword evidence="1" id="KW-1133">Transmembrane helix</keyword>
<dbReference type="GO" id="GO:0019825">
    <property type="term" value="F:oxygen binding"/>
    <property type="evidence" value="ECO:0007669"/>
    <property type="project" value="InterPro"/>
</dbReference>
<dbReference type="EMBL" id="MCFL01000056">
    <property type="protein sequence ID" value="ORZ31692.1"/>
    <property type="molecule type" value="Genomic_DNA"/>
</dbReference>
<dbReference type="InterPro" id="IPR012292">
    <property type="entry name" value="Globin/Proto"/>
</dbReference>
<keyword evidence="1" id="KW-0472">Membrane</keyword>
<gene>
    <name evidence="3" type="ORF">BCR44DRAFT_123203</name>
</gene>
<keyword evidence="4" id="KW-1185">Reference proteome</keyword>
<feature type="transmembrane region" description="Helical" evidence="1">
    <location>
        <begin position="231"/>
        <end position="251"/>
    </location>
</feature>
<comment type="caution">
    <text evidence="3">The sequence shown here is derived from an EMBL/GenBank/DDBJ whole genome shotgun (WGS) entry which is preliminary data.</text>
</comment>
<dbReference type="Proteomes" id="UP000193411">
    <property type="component" value="Unassembled WGS sequence"/>
</dbReference>
<dbReference type="InterPro" id="IPR009050">
    <property type="entry name" value="Globin-like_sf"/>
</dbReference>
<dbReference type="GO" id="GO:0020037">
    <property type="term" value="F:heme binding"/>
    <property type="evidence" value="ECO:0007669"/>
    <property type="project" value="InterPro"/>
</dbReference>
<dbReference type="PANTHER" id="PTHR42071">
    <property type="entry name" value="PROTOGLOBIN DOMAIN-CONTAINING PROTEIN"/>
    <property type="match status" value="1"/>
</dbReference>
<dbReference type="PANTHER" id="PTHR42071:SF1">
    <property type="entry name" value="GLOBIN-SENSOR DOMAIN-CONTAINING PROTEIN"/>
    <property type="match status" value="1"/>
</dbReference>
<dbReference type="AlphaFoldDB" id="A0A1Y2HF43"/>
<evidence type="ECO:0000259" key="2">
    <source>
        <dbReference type="Pfam" id="PF11563"/>
    </source>
</evidence>
<dbReference type="Gene3D" id="1.10.490.10">
    <property type="entry name" value="Globins"/>
    <property type="match status" value="1"/>
</dbReference>
<feature type="domain" description="Globin-sensor" evidence="2">
    <location>
        <begin position="14"/>
        <end position="194"/>
    </location>
</feature>
<name>A0A1Y2HF43_9FUNG</name>
<keyword evidence="1" id="KW-0812">Transmembrane</keyword>
<evidence type="ECO:0000313" key="3">
    <source>
        <dbReference type="EMBL" id="ORZ31692.1"/>
    </source>
</evidence>
<evidence type="ECO:0000313" key="4">
    <source>
        <dbReference type="Proteomes" id="UP000193411"/>
    </source>
</evidence>
<dbReference type="Pfam" id="PF11563">
    <property type="entry name" value="Protoglobin"/>
    <property type="match status" value="1"/>
</dbReference>
<protein>
    <submittedName>
        <fullName evidence="3">Protoglobin-domain-containing protein</fullName>
    </submittedName>
</protein>
<dbReference type="SUPFAM" id="SSF46458">
    <property type="entry name" value="Globin-like"/>
    <property type="match status" value="1"/>
</dbReference>
<proteinExistence type="predicted"/>
<accession>A0A1Y2HF43</accession>